<dbReference type="Gene3D" id="1.10.357.10">
    <property type="entry name" value="Tetracycline Repressor, domain 2"/>
    <property type="match status" value="1"/>
</dbReference>
<dbReference type="InterPro" id="IPR001647">
    <property type="entry name" value="HTH_TetR"/>
</dbReference>
<dbReference type="Pfam" id="PF17932">
    <property type="entry name" value="TetR_C_24"/>
    <property type="match status" value="1"/>
</dbReference>
<evidence type="ECO:0000259" key="6">
    <source>
        <dbReference type="PROSITE" id="PS50977"/>
    </source>
</evidence>
<dbReference type="GO" id="GO:0003700">
    <property type="term" value="F:DNA-binding transcription factor activity"/>
    <property type="evidence" value="ECO:0007669"/>
    <property type="project" value="TreeGrafter"/>
</dbReference>
<dbReference type="Gene3D" id="1.10.10.60">
    <property type="entry name" value="Homeodomain-like"/>
    <property type="match status" value="1"/>
</dbReference>
<dbReference type="InterPro" id="IPR050109">
    <property type="entry name" value="HTH-type_TetR-like_transc_reg"/>
</dbReference>
<reference evidence="7 8" key="1">
    <citation type="submission" date="2018-05" db="EMBL/GenBank/DDBJ databases">
        <title>Genomic Encyclopedia of Type Strains, Phase IV (KMG-V): Genome sequencing to study the core and pangenomes of soil and plant-associated prokaryotes.</title>
        <authorList>
            <person name="Whitman W."/>
        </authorList>
    </citation>
    <scope>NUCLEOTIDE SEQUENCE [LARGE SCALE GENOMIC DNA]</scope>
    <source>
        <strain evidence="7 8">SLV-132</strain>
    </source>
</reference>
<dbReference type="PRINTS" id="PR00455">
    <property type="entry name" value="HTHTETR"/>
</dbReference>
<evidence type="ECO:0000256" key="2">
    <source>
        <dbReference type="ARBA" id="ARBA00023015"/>
    </source>
</evidence>
<evidence type="ECO:0000256" key="3">
    <source>
        <dbReference type="ARBA" id="ARBA00023125"/>
    </source>
</evidence>
<dbReference type="SUPFAM" id="SSF46689">
    <property type="entry name" value="Homeodomain-like"/>
    <property type="match status" value="1"/>
</dbReference>
<accession>A0A316EMQ7</accession>
<keyword evidence="8" id="KW-1185">Reference proteome</keyword>
<dbReference type="Pfam" id="PF00440">
    <property type="entry name" value="TetR_N"/>
    <property type="match status" value="1"/>
</dbReference>
<keyword evidence="2" id="KW-0805">Transcription regulation</keyword>
<evidence type="ECO:0000256" key="4">
    <source>
        <dbReference type="ARBA" id="ARBA00023163"/>
    </source>
</evidence>
<proteinExistence type="predicted"/>
<dbReference type="SUPFAM" id="SSF48498">
    <property type="entry name" value="Tetracyclin repressor-like, C-terminal domain"/>
    <property type="match status" value="1"/>
</dbReference>
<organism evidence="7 8">
    <name type="scientific">Cupriavidus plantarum</name>
    <dbReference type="NCBI Taxonomy" id="942865"/>
    <lineage>
        <taxon>Bacteria</taxon>
        <taxon>Pseudomonadati</taxon>
        <taxon>Pseudomonadota</taxon>
        <taxon>Betaproteobacteria</taxon>
        <taxon>Burkholderiales</taxon>
        <taxon>Burkholderiaceae</taxon>
        <taxon>Cupriavidus</taxon>
    </lineage>
</organism>
<evidence type="ECO:0000256" key="5">
    <source>
        <dbReference type="PROSITE-ProRule" id="PRU00335"/>
    </source>
</evidence>
<dbReference type="InterPro" id="IPR041490">
    <property type="entry name" value="KstR2_TetR_C"/>
</dbReference>
<dbReference type="Proteomes" id="UP000245754">
    <property type="component" value="Unassembled WGS sequence"/>
</dbReference>
<sequence length="207" mass="23271">MARTKAPDFEAQRERILELAAAAFAASSYPSTSMSDLAAACGTSKARLYHYYESKEAILFDLLDRYTQRLTAVVTRVEAEGERLGRTARERFADLLRAFLAEYENSQTRHIALINDVKFLADEQRDRILQRERDVVAAFGRQLRLAYPERVTAENQTPLTMTVFGMINWTFTWLKPGGRLSYAAFAEMVVGLIEGGLVVPSPPTSLP</sequence>
<keyword evidence="4" id="KW-0804">Transcription</keyword>
<keyword evidence="1" id="KW-0678">Repressor</keyword>
<dbReference type="EMBL" id="QGGT01000008">
    <property type="protein sequence ID" value="PWK31872.1"/>
    <property type="molecule type" value="Genomic_DNA"/>
</dbReference>
<evidence type="ECO:0000256" key="1">
    <source>
        <dbReference type="ARBA" id="ARBA00022491"/>
    </source>
</evidence>
<protein>
    <submittedName>
        <fullName evidence="7">TetR family transcriptional regulator</fullName>
    </submittedName>
</protein>
<dbReference type="RefSeq" id="WP_109585240.1">
    <property type="nucleotide sequence ID" value="NZ_QGGT01000008.1"/>
</dbReference>
<feature type="domain" description="HTH tetR-type" evidence="6">
    <location>
        <begin position="10"/>
        <end position="70"/>
    </location>
</feature>
<evidence type="ECO:0000313" key="7">
    <source>
        <dbReference type="EMBL" id="PWK31872.1"/>
    </source>
</evidence>
<keyword evidence="3 5" id="KW-0238">DNA-binding</keyword>
<dbReference type="GO" id="GO:0000976">
    <property type="term" value="F:transcription cis-regulatory region binding"/>
    <property type="evidence" value="ECO:0007669"/>
    <property type="project" value="TreeGrafter"/>
</dbReference>
<dbReference type="PANTHER" id="PTHR30055">
    <property type="entry name" value="HTH-TYPE TRANSCRIPTIONAL REGULATOR RUTR"/>
    <property type="match status" value="1"/>
</dbReference>
<dbReference type="PROSITE" id="PS50977">
    <property type="entry name" value="HTH_TETR_2"/>
    <property type="match status" value="1"/>
</dbReference>
<dbReference type="PANTHER" id="PTHR30055:SF175">
    <property type="entry name" value="HTH-TYPE TRANSCRIPTIONAL REPRESSOR KSTR2"/>
    <property type="match status" value="1"/>
</dbReference>
<dbReference type="AlphaFoldDB" id="A0A316EMQ7"/>
<dbReference type="InterPro" id="IPR036271">
    <property type="entry name" value="Tet_transcr_reg_TetR-rel_C_sf"/>
</dbReference>
<evidence type="ECO:0000313" key="8">
    <source>
        <dbReference type="Proteomes" id="UP000245754"/>
    </source>
</evidence>
<dbReference type="InterPro" id="IPR009057">
    <property type="entry name" value="Homeodomain-like_sf"/>
</dbReference>
<feature type="DNA-binding region" description="H-T-H motif" evidence="5">
    <location>
        <begin position="33"/>
        <end position="52"/>
    </location>
</feature>
<comment type="caution">
    <text evidence="7">The sequence shown here is derived from an EMBL/GenBank/DDBJ whole genome shotgun (WGS) entry which is preliminary data.</text>
</comment>
<gene>
    <name evidence="7" type="ORF">C7419_10812</name>
</gene>
<name>A0A316EMQ7_9BURK</name>